<feature type="domain" description="BCS1 N-terminal" evidence="14">
    <location>
        <begin position="48"/>
        <end position="226"/>
    </location>
</feature>
<keyword evidence="8" id="KW-1133">Transmembrane helix</keyword>
<evidence type="ECO:0000313" key="16">
    <source>
        <dbReference type="Proteomes" id="UP000736335"/>
    </source>
</evidence>
<evidence type="ECO:0000256" key="3">
    <source>
        <dbReference type="ARBA" id="ARBA00022692"/>
    </source>
</evidence>
<dbReference type="Gene3D" id="3.40.50.300">
    <property type="entry name" value="P-loop containing nucleotide triphosphate hydrolases"/>
    <property type="match status" value="1"/>
</dbReference>
<dbReference type="GO" id="GO:0016887">
    <property type="term" value="F:ATP hydrolysis activity"/>
    <property type="evidence" value="ECO:0007669"/>
    <property type="project" value="InterPro"/>
</dbReference>
<comment type="subcellular location">
    <subcellularLocation>
        <location evidence="1">Mitochondrion inner membrane</location>
        <topology evidence="1">Single-pass membrane protein</topology>
    </subcellularLocation>
</comment>
<evidence type="ECO:0000256" key="11">
    <source>
        <dbReference type="ARBA" id="ARBA00048778"/>
    </source>
</evidence>
<evidence type="ECO:0000256" key="7">
    <source>
        <dbReference type="ARBA" id="ARBA00022840"/>
    </source>
</evidence>
<evidence type="ECO:0000256" key="4">
    <source>
        <dbReference type="ARBA" id="ARBA00022741"/>
    </source>
</evidence>
<comment type="similarity">
    <text evidence="2">Belongs to the AAA ATPase family. BCS1 subfamily.</text>
</comment>
<gene>
    <name evidence="15" type="ORF">BJ322DRAFT_1113610</name>
</gene>
<dbReference type="Pfam" id="PF08740">
    <property type="entry name" value="BCS1_N"/>
    <property type="match status" value="1"/>
</dbReference>
<reference evidence="15" key="2">
    <citation type="submission" date="2020-11" db="EMBL/GenBank/DDBJ databases">
        <authorList>
            <consortium name="DOE Joint Genome Institute"/>
            <person name="Kuo A."/>
            <person name="Miyauchi S."/>
            <person name="Kiss E."/>
            <person name="Drula E."/>
            <person name="Kohler A."/>
            <person name="Sanchez-Garcia M."/>
            <person name="Andreopoulos B."/>
            <person name="Barry K.W."/>
            <person name="Bonito G."/>
            <person name="Buee M."/>
            <person name="Carver A."/>
            <person name="Chen C."/>
            <person name="Cichocki N."/>
            <person name="Clum A."/>
            <person name="Culley D."/>
            <person name="Crous P.W."/>
            <person name="Fauchery L."/>
            <person name="Girlanda M."/>
            <person name="Hayes R."/>
            <person name="Keri Z."/>
            <person name="Labutti K."/>
            <person name="Lipzen A."/>
            <person name="Lombard V."/>
            <person name="Magnuson J."/>
            <person name="Maillard F."/>
            <person name="Morin E."/>
            <person name="Murat C."/>
            <person name="Nolan M."/>
            <person name="Ohm R."/>
            <person name="Pangilinan J."/>
            <person name="Pereira M."/>
            <person name="Perotto S."/>
            <person name="Peter M."/>
            <person name="Riley R."/>
            <person name="Sitrit Y."/>
            <person name="Stielow B."/>
            <person name="Szollosi G."/>
            <person name="Zifcakova L."/>
            <person name="Stursova M."/>
            <person name="Spatafora J.W."/>
            <person name="Tedersoo L."/>
            <person name="Vaario L.-M."/>
            <person name="Yamada A."/>
            <person name="Yan M."/>
            <person name="Wang P."/>
            <person name="Xu J."/>
            <person name="Bruns T."/>
            <person name="Baldrian P."/>
            <person name="Vilgalys R."/>
            <person name="Henrissat B."/>
            <person name="Grigoriev I.V."/>
            <person name="Hibbett D."/>
            <person name="Nagy L.G."/>
            <person name="Martin F.M."/>
        </authorList>
    </citation>
    <scope>NUCLEOTIDE SEQUENCE</scope>
    <source>
        <strain evidence="15">UH-Tt-Lm1</strain>
    </source>
</reference>
<feature type="domain" description="AAA+ ATPase" evidence="13">
    <location>
        <begin position="257"/>
        <end position="399"/>
    </location>
</feature>
<evidence type="ECO:0000256" key="9">
    <source>
        <dbReference type="ARBA" id="ARBA00023128"/>
    </source>
</evidence>
<dbReference type="InterPro" id="IPR014851">
    <property type="entry name" value="BCS1_N"/>
</dbReference>
<dbReference type="GO" id="GO:0005743">
    <property type="term" value="C:mitochondrial inner membrane"/>
    <property type="evidence" value="ECO:0007669"/>
    <property type="project" value="UniProtKB-SubCell"/>
</dbReference>
<sequence>MQTNQPEQLPAVATPGQAASFSPRNFAMLMLTSLLTSPGPTWDLLRFLIIGGFAELIRRFLMFVWSKLENQFWITATLEEWDRSYYWMMMWLSKRPEWTRARELSISTQSFGVGDIASLVEGEEDGNDQNKIRFLPSHDRTASLWYRGHYVRLSRSRVTEGMWTKQVLTMRILARDHKIINQLLLDAKGAWTVAKAESIFIYASDTRNEPEWHLVASRPKRPLSSIILDTGIKEKILDDARDFLDSKKWYTERGIPFRRGYLLYGAPGTGKTSIIHSLAGELGLDVYIISLSRSNLDDSVLQQLISDLPEKCIALMEDIDAAFHHSLNRETEKPEGTAAAENKEEGSKITLSGLLNALDGVGAQEGRLLFATTNRYEALDHALRRPGRMDVHVEFKLASQYQAGELFKRFYKPEKASPKKLLGAAVADGGESGKDSGYVTPSEERLVDIELPEDEKPLPSHEKKPYTTELVRLSEEFKAHIPDREISMAALQGYLMMHKGRPGDAIDGVEAWVQKEKARREKEVKSTVES</sequence>
<dbReference type="InterPro" id="IPR003959">
    <property type="entry name" value="ATPase_AAA_core"/>
</dbReference>
<keyword evidence="10" id="KW-0472">Membrane</keyword>
<evidence type="ECO:0000256" key="8">
    <source>
        <dbReference type="ARBA" id="ARBA00022989"/>
    </source>
</evidence>
<proteinExistence type="inferred from homology"/>
<keyword evidence="16" id="KW-1185">Reference proteome</keyword>
<dbReference type="OrthoDB" id="10251412at2759"/>
<dbReference type="EMBL" id="WIUZ02000020">
    <property type="protein sequence ID" value="KAF9779268.1"/>
    <property type="molecule type" value="Genomic_DNA"/>
</dbReference>
<dbReference type="Pfam" id="PF00004">
    <property type="entry name" value="AAA"/>
    <property type="match status" value="1"/>
</dbReference>
<dbReference type="InterPro" id="IPR003593">
    <property type="entry name" value="AAA+_ATPase"/>
</dbReference>
<dbReference type="InterPro" id="IPR057495">
    <property type="entry name" value="AAA_lid_BCS1"/>
</dbReference>
<evidence type="ECO:0000313" key="15">
    <source>
        <dbReference type="EMBL" id="KAF9779268.1"/>
    </source>
</evidence>
<dbReference type="PANTHER" id="PTHR23070">
    <property type="entry name" value="BCS1 AAA-TYPE ATPASE"/>
    <property type="match status" value="1"/>
</dbReference>
<evidence type="ECO:0000256" key="1">
    <source>
        <dbReference type="ARBA" id="ARBA00004434"/>
    </source>
</evidence>
<accession>A0A9P6H4F2</accession>
<evidence type="ECO:0000256" key="10">
    <source>
        <dbReference type="ARBA" id="ARBA00023136"/>
    </source>
</evidence>
<keyword evidence="5" id="KW-0999">Mitochondrion inner membrane</keyword>
<name>A0A9P6H4F2_9AGAM</name>
<dbReference type="Proteomes" id="UP000736335">
    <property type="component" value="Unassembled WGS sequence"/>
</dbReference>
<keyword evidence="6 15" id="KW-0378">Hydrolase</keyword>
<organism evidence="15 16">
    <name type="scientific">Thelephora terrestris</name>
    <dbReference type="NCBI Taxonomy" id="56493"/>
    <lineage>
        <taxon>Eukaryota</taxon>
        <taxon>Fungi</taxon>
        <taxon>Dikarya</taxon>
        <taxon>Basidiomycota</taxon>
        <taxon>Agaricomycotina</taxon>
        <taxon>Agaricomycetes</taxon>
        <taxon>Thelephorales</taxon>
        <taxon>Thelephoraceae</taxon>
        <taxon>Thelephora</taxon>
    </lineage>
</organism>
<evidence type="ECO:0000259" key="13">
    <source>
        <dbReference type="SMART" id="SM00382"/>
    </source>
</evidence>
<evidence type="ECO:0000256" key="6">
    <source>
        <dbReference type="ARBA" id="ARBA00022801"/>
    </source>
</evidence>
<evidence type="ECO:0000256" key="5">
    <source>
        <dbReference type="ARBA" id="ARBA00022792"/>
    </source>
</evidence>
<dbReference type="SUPFAM" id="SSF52540">
    <property type="entry name" value="P-loop containing nucleoside triphosphate hydrolases"/>
    <property type="match status" value="1"/>
</dbReference>
<dbReference type="AlphaFoldDB" id="A0A9P6H4F2"/>
<keyword evidence="9" id="KW-0496">Mitochondrion</keyword>
<dbReference type="Pfam" id="PF25426">
    <property type="entry name" value="AAA_lid_BCS1"/>
    <property type="match status" value="1"/>
</dbReference>
<dbReference type="InterPro" id="IPR027417">
    <property type="entry name" value="P-loop_NTPase"/>
</dbReference>
<keyword evidence="4 12" id="KW-0547">Nucleotide-binding</keyword>
<keyword evidence="7 12" id="KW-0067">ATP-binding</keyword>
<comment type="catalytic activity">
    <reaction evidence="11">
        <text>ATP + H2O = ADP + phosphate + H(+)</text>
        <dbReference type="Rhea" id="RHEA:13065"/>
        <dbReference type="ChEBI" id="CHEBI:15377"/>
        <dbReference type="ChEBI" id="CHEBI:15378"/>
        <dbReference type="ChEBI" id="CHEBI:30616"/>
        <dbReference type="ChEBI" id="CHEBI:43474"/>
        <dbReference type="ChEBI" id="CHEBI:456216"/>
    </reaction>
    <physiologicalReaction direction="left-to-right" evidence="11">
        <dbReference type="Rhea" id="RHEA:13066"/>
    </physiologicalReaction>
</comment>
<dbReference type="SMART" id="SM01024">
    <property type="entry name" value="BCS1_N"/>
    <property type="match status" value="1"/>
</dbReference>
<keyword evidence="3" id="KW-0812">Transmembrane</keyword>
<dbReference type="PROSITE" id="PS00674">
    <property type="entry name" value="AAA"/>
    <property type="match status" value="1"/>
</dbReference>
<comment type="caution">
    <text evidence="15">The sequence shown here is derived from an EMBL/GenBank/DDBJ whole genome shotgun (WGS) entry which is preliminary data.</text>
</comment>
<dbReference type="SMART" id="SM00382">
    <property type="entry name" value="AAA"/>
    <property type="match status" value="1"/>
</dbReference>
<dbReference type="InterPro" id="IPR050747">
    <property type="entry name" value="Mitochondrial_chaperone_BCS1"/>
</dbReference>
<protein>
    <submittedName>
        <fullName evidence="15">P-loop containing nucleoside triphosphate hydrolase protein</fullName>
    </submittedName>
</protein>
<dbReference type="InterPro" id="IPR003960">
    <property type="entry name" value="ATPase_AAA_CS"/>
</dbReference>
<dbReference type="GO" id="GO:0005524">
    <property type="term" value="F:ATP binding"/>
    <property type="evidence" value="ECO:0007669"/>
    <property type="project" value="UniProtKB-KW"/>
</dbReference>
<reference evidence="15" key="1">
    <citation type="journal article" date="2020" name="Nat. Commun.">
        <title>Large-scale genome sequencing of mycorrhizal fungi provides insights into the early evolution of symbiotic traits.</title>
        <authorList>
            <person name="Miyauchi S."/>
            <person name="Kiss E."/>
            <person name="Kuo A."/>
            <person name="Drula E."/>
            <person name="Kohler A."/>
            <person name="Sanchez-Garcia M."/>
            <person name="Morin E."/>
            <person name="Andreopoulos B."/>
            <person name="Barry K.W."/>
            <person name="Bonito G."/>
            <person name="Buee M."/>
            <person name="Carver A."/>
            <person name="Chen C."/>
            <person name="Cichocki N."/>
            <person name="Clum A."/>
            <person name="Culley D."/>
            <person name="Crous P.W."/>
            <person name="Fauchery L."/>
            <person name="Girlanda M."/>
            <person name="Hayes R.D."/>
            <person name="Keri Z."/>
            <person name="LaButti K."/>
            <person name="Lipzen A."/>
            <person name="Lombard V."/>
            <person name="Magnuson J."/>
            <person name="Maillard F."/>
            <person name="Murat C."/>
            <person name="Nolan M."/>
            <person name="Ohm R.A."/>
            <person name="Pangilinan J."/>
            <person name="Pereira M.F."/>
            <person name="Perotto S."/>
            <person name="Peter M."/>
            <person name="Pfister S."/>
            <person name="Riley R."/>
            <person name="Sitrit Y."/>
            <person name="Stielow J.B."/>
            <person name="Szollosi G."/>
            <person name="Zifcakova L."/>
            <person name="Stursova M."/>
            <person name="Spatafora J.W."/>
            <person name="Tedersoo L."/>
            <person name="Vaario L.M."/>
            <person name="Yamada A."/>
            <person name="Yan M."/>
            <person name="Wang P."/>
            <person name="Xu J."/>
            <person name="Bruns T."/>
            <person name="Baldrian P."/>
            <person name="Vilgalys R."/>
            <person name="Dunand C."/>
            <person name="Henrissat B."/>
            <person name="Grigoriev I.V."/>
            <person name="Hibbett D."/>
            <person name="Nagy L.G."/>
            <person name="Martin F.M."/>
        </authorList>
    </citation>
    <scope>NUCLEOTIDE SEQUENCE</scope>
    <source>
        <strain evidence="15">UH-Tt-Lm1</strain>
    </source>
</reference>
<evidence type="ECO:0000256" key="2">
    <source>
        <dbReference type="ARBA" id="ARBA00007448"/>
    </source>
</evidence>
<evidence type="ECO:0000259" key="14">
    <source>
        <dbReference type="SMART" id="SM01024"/>
    </source>
</evidence>
<evidence type="ECO:0000256" key="12">
    <source>
        <dbReference type="RuleBase" id="RU003651"/>
    </source>
</evidence>